<sequence length="216" mass="22915">MSVKRDTLNQLQENFLFAVVRGATQEEGYEVSKAVYKGGIKNIEVTFSTPNAEQVMRQLADEFAGTDMVVGAGTVLDDVAARIAILNGAKFIVSPSYSEKIAKMCNLYTVPYLPGCGSITEVTMALESGCEVVKLFPGGLLGPGFIKDLHGPIPWVEAMPSGGVSLDNMDKWIANGAWAVGVGSALTKDLKTGGYEAVEAASKEFADKLATILADK</sequence>
<name>A0A6G7K8L7_9LACT</name>
<protein>
    <submittedName>
        <fullName evidence="6">Bifunctional 4-hydroxy-2-oxoglutarate aldolase/2-dehydro-3-deoxy-phosphogluconate aldolase</fullName>
        <ecNumber evidence="6">4.1.2.14</ecNumber>
        <ecNumber evidence="6">4.1.3.16</ecNumber>
    </submittedName>
</protein>
<dbReference type="NCBIfam" id="NF005119">
    <property type="entry name" value="PRK06552.1"/>
    <property type="match status" value="1"/>
</dbReference>
<dbReference type="PANTHER" id="PTHR30246">
    <property type="entry name" value="2-KETO-3-DEOXY-6-PHOSPHOGLUCONATE ALDOLASE"/>
    <property type="match status" value="1"/>
</dbReference>
<dbReference type="Gene3D" id="3.20.20.70">
    <property type="entry name" value="Aldolase class I"/>
    <property type="match status" value="1"/>
</dbReference>
<evidence type="ECO:0000313" key="7">
    <source>
        <dbReference type="Proteomes" id="UP000501451"/>
    </source>
</evidence>
<comment type="similarity">
    <text evidence="2">Belongs to the KHG/KDPG aldolase family.</text>
</comment>
<dbReference type="CDD" id="cd00452">
    <property type="entry name" value="KDPG_aldolase"/>
    <property type="match status" value="1"/>
</dbReference>
<evidence type="ECO:0000256" key="4">
    <source>
        <dbReference type="ARBA" id="ARBA00023239"/>
    </source>
</evidence>
<gene>
    <name evidence="6" type="primary">eda</name>
    <name evidence="6" type="ORF">G7057_03210</name>
</gene>
<evidence type="ECO:0000256" key="2">
    <source>
        <dbReference type="ARBA" id="ARBA00006906"/>
    </source>
</evidence>
<dbReference type="PANTHER" id="PTHR30246:SF1">
    <property type="entry name" value="2-DEHYDRO-3-DEOXY-6-PHOSPHOGALACTONATE ALDOLASE-RELATED"/>
    <property type="match status" value="1"/>
</dbReference>
<accession>A0A6G7K8L7</accession>
<keyword evidence="7" id="KW-1185">Reference proteome</keyword>
<dbReference type="EC" id="4.1.3.16" evidence="6"/>
<dbReference type="AlphaFoldDB" id="A0A6G7K8L7"/>
<proteinExistence type="inferred from homology"/>
<dbReference type="KEGG" id="jar:G7057_03210"/>
<dbReference type="Proteomes" id="UP000501451">
    <property type="component" value="Chromosome"/>
</dbReference>
<evidence type="ECO:0000256" key="3">
    <source>
        <dbReference type="ARBA" id="ARBA00011233"/>
    </source>
</evidence>
<dbReference type="Pfam" id="PF01081">
    <property type="entry name" value="Aldolase"/>
    <property type="match status" value="1"/>
</dbReference>
<evidence type="ECO:0000256" key="1">
    <source>
        <dbReference type="ARBA" id="ARBA00004761"/>
    </source>
</evidence>
<organism evidence="6 7">
    <name type="scientific">Jeotgalibaca arthritidis</name>
    <dbReference type="NCBI Taxonomy" id="1868794"/>
    <lineage>
        <taxon>Bacteria</taxon>
        <taxon>Bacillati</taxon>
        <taxon>Bacillota</taxon>
        <taxon>Bacilli</taxon>
        <taxon>Lactobacillales</taxon>
        <taxon>Carnobacteriaceae</taxon>
        <taxon>Jeotgalibaca</taxon>
    </lineage>
</organism>
<dbReference type="GO" id="GO:0008700">
    <property type="term" value="F:(R,S)-4-hydroxy-2-oxoglutarate aldolase activity"/>
    <property type="evidence" value="ECO:0007669"/>
    <property type="project" value="UniProtKB-EC"/>
</dbReference>
<keyword evidence="4 6" id="KW-0456">Lyase</keyword>
<reference evidence="6 7" key="1">
    <citation type="journal article" date="2017" name="Int. J. Syst. Evol. Microbiol.">
        <title>Jeotgalibaca porci sp. nov. and Jeotgalibaca arthritidis sp. nov., isolated from pigs, and emended description of the genus Jeotgalibaca.</title>
        <authorList>
            <person name="Zamora L."/>
            <person name="Perez-Sancho M."/>
            <person name="Dominguez L."/>
            <person name="Fernandez-Garayzabal J.F."/>
            <person name="Vela A.I."/>
        </authorList>
    </citation>
    <scope>NUCLEOTIDE SEQUENCE [LARGE SCALE GENOMIC DNA]</scope>
    <source>
        <strain evidence="6 7">CECT 9157</strain>
    </source>
</reference>
<evidence type="ECO:0000313" key="6">
    <source>
        <dbReference type="EMBL" id="QII81582.1"/>
    </source>
</evidence>
<dbReference type="SUPFAM" id="SSF51569">
    <property type="entry name" value="Aldolase"/>
    <property type="match status" value="1"/>
</dbReference>
<dbReference type="GO" id="GO:0008675">
    <property type="term" value="F:2-dehydro-3-deoxy-phosphogluconate aldolase activity"/>
    <property type="evidence" value="ECO:0007669"/>
    <property type="project" value="UniProtKB-EC"/>
</dbReference>
<comment type="pathway">
    <text evidence="1">Carbohydrate acid metabolism.</text>
</comment>
<comment type="subunit">
    <text evidence="3">Homotrimer.</text>
</comment>
<dbReference type="InterPro" id="IPR000887">
    <property type="entry name" value="Aldlse_KDPG_KHG"/>
</dbReference>
<dbReference type="NCBIfam" id="TIGR01182">
    <property type="entry name" value="eda"/>
    <property type="match status" value="1"/>
</dbReference>
<keyword evidence="5" id="KW-0119">Carbohydrate metabolism</keyword>
<dbReference type="RefSeq" id="WP_166161285.1">
    <property type="nucleotide sequence ID" value="NZ_CP049740.1"/>
</dbReference>
<dbReference type="EMBL" id="CP049740">
    <property type="protein sequence ID" value="QII81582.1"/>
    <property type="molecule type" value="Genomic_DNA"/>
</dbReference>
<dbReference type="InterPro" id="IPR013785">
    <property type="entry name" value="Aldolase_TIM"/>
</dbReference>
<dbReference type="EC" id="4.1.2.14" evidence="6"/>
<evidence type="ECO:0000256" key="5">
    <source>
        <dbReference type="ARBA" id="ARBA00023277"/>
    </source>
</evidence>